<evidence type="ECO:0000313" key="2">
    <source>
        <dbReference type="EMBL" id="RRR17397.1"/>
    </source>
</evidence>
<evidence type="ECO:0000313" key="3">
    <source>
        <dbReference type="Proteomes" id="UP000274327"/>
    </source>
</evidence>
<name>A0A426SGN8_9MICO</name>
<dbReference type="InterPro" id="IPR027417">
    <property type="entry name" value="P-loop_NTPase"/>
</dbReference>
<evidence type="ECO:0000256" key="1">
    <source>
        <dbReference type="SAM" id="MobiDB-lite"/>
    </source>
</evidence>
<accession>A0A426SGN8</accession>
<dbReference type="GeneID" id="78122356"/>
<keyword evidence="2" id="KW-0808">Transferase</keyword>
<dbReference type="GO" id="GO:0016301">
    <property type="term" value="F:kinase activity"/>
    <property type="evidence" value="ECO:0007669"/>
    <property type="project" value="UniProtKB-KW"/>
</dbReference>
<feature type="region of interest" description="Disordered" evidence="1">
    <location>
        <begin position="173"/>
        <end position="197"/>
    </location>
</feature>
<dbReference type="Pfam" id="PF13671">
    <property type="entry name" value="AAA_33"/>
    <property type="match status" value="1"/>
</dbReference>
<comment type="caution">
    <text evidence="2">The sequence shown here is derived from an EMBL/GenBank/DDBJ whole genome shotgun (WGS) entry which is preliminary data.</text>
</comment>
<keyword evidence="2" id="KW-0418">Kinase</keyword>
<dbReference type="EMBL" id="QOCI01000014">
    <property type="protein sequence ID" value="RRR17397.1"/>
    <property type="molecule type" value="Genomic_DNA"/>
</dbReference>
<dbReference type="Gene3D" id="3.40.50.300">
    <property type="entry name" value="P-loop containing nucleotide triphosphate hydrolases"/>
    <property type="match status" value="1"/>
</dbReference>
<sequence>MTTPRSAPPFVVLRGNSASGKSTVARRVQRALPRGEVAVIGQDHVRRELLWEHDSGQGDTIGLLESMVRHCLGIGRITLLEGIFGAERYHGMFARMLRDAPGPTLVYYLDVSLPETLRRHAGKPIAGHVAPEEVASWYRPHDVLGVPGEQVLAEALDEDQMVARVLGDLSMLRTGPGERGGPAPSAPEEFTSPRSAP</sequence>
<dbReference type="AlphaFoldDB" id="A0A426SGN8"/>
<gene>
    <name evidence="2" type="ORF">DS079_15145</name>
</gene>
<dbReference type="Proteomes" id="UP000274327">
    <property type="component" value="Unassembled WGS sequence"/>
</dbReference>
<reference evidence="2 3" key="1">
    <citation type="submission" date="2018-07" db="EMBL/GenBank/DDBJ databases">
        <title>Brachybacteriurn paraconglorneratum KCTC 9916.</title>
        <authorList>
            <person name="Li Y."/>
        </authorList>
    </citation>
    <scope>NUCLEOTIDE SEQUENCE [LARGE SCALE GENOMIC DNA]</scope>
    <source>
        <strain evidence="2 3">KCTC 9916</strain>
    </source>
</reference>
<dbReference type="SUPFAM" id="SSF52540">
    <property type="entry name" value="P-loop containing nucleoside triphosphate hydrolases"/>
    <property type="match status" value="1"/>
</dbReference>
<protein>
    <submittedName>
        <fullName evidence="2">Kinase</fullName>
    </submittedName>
</protein>
<organism evidence="2 3">
    <name type="scientific">Brachybacterium paraconglomeratum</name>
    <dbReference type="NCBI Taxonomy" id="173362"/>
    <lineage>
        <taxon>Bacteria</taxon>
        <taxon>Bacillati</taxon>
        <taxon>Actinomycetota</taxon>
        <taxon>Actinomycetes</taxon>
        <taxon>Micrococcales</taxon>
        <taxon>Dermabacteraceae</taxon>
        <taxon>Brachybacterium</taxon>
    </lineage>
</organism>
<proteinExistence type="predicted"/>
<keyword evidence="3" id="KW-1185">Reference proteome</keyword>
<dbReference type="RefSeq" id="WP_126988630.1">
    <property type="nucleotide sequence ID" value="NZ_JALXWX010000056.1"/>
</dbReference>